<organism evidence="1">
    <name type="scientific">bioreactor metagenome</name>
    <dbReference type="NCBI Taxonomy" id="1076179"/>
    <lineage>
        <taxon>unclassified sequences</taxon>
        <taxon>metagenomes</taxon>
        <taxon>ecological metagenomes</taxon>
    </lineage>
</organism>
<accession>A0A645HU72</accession>
<name>A0A645HU72_9ZZZZ</name>
<gene>
    <name evidence="1" type="ORF">SDC9_189967</name>
</gene>
<dbReference type="EMBL" id="VSSQ01100130">
    <property type="protein sequence ID" value="MPN42410.1"/>
    <property type="molecule type" value="Genomic_DNA"/>
</dbReference>
<sequence>MKKGVYRSADPAEFSRSTAARIIAGMSATQDFSRATAEKGSGIGKMEQIEHGAVGEKNLTFRIENQNEVGQNIQNGTAFEFFFEPLQFGLDCGGVFSCRGRKRGRSGRGKRTHVVFRHSIWDHL</sequence>
<proteinExistence type="predicted"/>
<dbReference type="AlphaFoldDB" id="A0A645HU72"/>
<comment type="caution">
    <text evidence="1">The sequence shown here is derived from an EMBL/GenBank/DDBJ whole genome shotgun (WGS) entry which is preliminary data.</text>
</comment>
<protein>
    <submittedName>
        <fullName evidence="1">Uncharacterized protein</fullName>
    </submittedName>
</protein>
<evidence type="ECO:0000313" key="1">
    <source>
        <dbReference type="EMBL" id="MPN42410.1"/>
    </source>
</evidence>
<reference evidence="1" key="1">
    <citation type="submission" date="2019-08" db="EMBL/GenBank/DDBJ databases">
        <authorList>
            <person name="Kucharzyk K."/>
            <person name="Murdoch R.W."/>
            <person name="Higgins S."/>
            <person name="Loffler F."/>
        </authorList>
    </citation>
    <scope>NUCLEOTIDE SEQUENCE</scope>
</reference>